<comment type="caution">
    <text evidence="2">The sequence shown here is derived from an EMBL/GenBank/DDBJ whole genome shotgun (WGS) entry which is preliminary data.</text>
</comment>
<dbReference type="AlphaFoldDB" id="A0A3B9IS78"/>
<accession>A0A3B9IS78</accession>
<evidence type="ECO:0000313" key="2">
    <source>
        <dbReference type="EMBL" id="HAE50655.1"/>
    </source>
</evidence>
<feature type="transmembrane region" description="Helical" evidence="1">
    <location>
        <begin position="12"/>
        <end position="33"/>
    </location>
</feature>
<keyword evidence="1" id="KW-1133">Transmembrane helix</keyword>
<feature type="transmembrane region" description="Helical" evidence="1">
    <location>
        <begin position="71"/>
        <end position="91"/>
    </location>
</feature>
<feature type="transmembrane region" description="Helical" evidence="1">
    <location>
        <begin position="183"/>
        <end position="202"/>
    </location>
</feature>
<feature type="transmembrane region" description="Helical" evidence="1">
    <location>
        <begin position="214"/>
        <end position="236"/>
    </location>
</feature>
<gene>
    <name evidence="2" type="ORF">DCK97_24895</name>
</gene>
<name>A0A3B9IS78_9PROT</name>
<protein>
    <submittedName>
        <fullName evidence="2">Uncharacterized protein</fullName>
    </submittedName>
</protein>
<proteinExistence type="predicted"/>
<feature type="transmembrane region" description="Helical" evidence="1">
    <location>
        <begin position="159"/>
        <end position="177"/>
    </location>
</feature>
<feature type="transmembrane region" description="Helical" evidence="1">
    <location>
        <begin position="242"/>
        <end position="261"/>
    </location>
</feature>
<keyword evidence="1" id="KW-0812">Transmembrane</keyword>
<feature type="transmembrane region" description="Helical" evidence="1">
    <location>
        <begin position="98"/>
        <end position="116"/>
    </location>
</feature>
<evidence type="ECO:0000256" key="1">
    <source>
        <dbReference type="SAM" id="Phobius"/>
    </source>
</evidence>
<evidence type="ECO:0000313" key="3">
    <source>
        <dbReference type="Proteomes" id="UP000257706"/>
    </source>
</evidence>
<sequence>METLLADLSVQLLPIAARVVATAIVVMGVSLLVQHAGPALGGIAAGLPIVMGPGFFFLIGHHPPDFLHDAAVATLMALVATLIFVACFIVVAKRAGPFASVGAAILAWCVVAAVTAALPVELVVALPLYVVVAILALRFCRHAAGDGPAPRGARRIADLVLRGILAGTLVASVSVVAALAGPVWAGLLMGFPIGMITISLTVHQRYGGETARQTMLAALGGMSSLAVFTTVMALAVTSTPPMTAWILSLAASLLPPMGLAARQIRRGRSNGV</sequence>
<dbReference type="EMBL" id="DMAI01000405">
    <property type="protein sequence ID" value="HAE50655.1"/>
    <property type="molecule type" value="Genomic_DNA"/>
</dbReference>
<dbReference type="Proteomes" id="UP000257706">
    <property type="component" value="Unassembled WGS sequence"/>
</dbReference>
<feature type="transmembrane region" description="Helical" evidence="1">
    <location>
        <begin position="40"/>
        <end position="59"/>
    </location>
</feature>
<feature type="transmembrane region" description="Helical" evidence="1">
    <location>
        <begin position="122"/>
        <end position="139"/>
    </location>
</feature>
<organism evidence="2 3">
    <name type="scientific">Tistrella mobilis</name>
    <dbReference type="NCBI Taxonomy" id="171437"/>
    <lineage>
        <taxon>Bacteria</taxon>
        <taxon>Pseudomonadati</taxon>
        <taxon>Pseudomonadota</taxon>
        <taxon>Alphaproteobacteria</taxon>
        <taxon>Geminicoccales</taxon>
        <taxon>Geminicoccaceae</taxon>
        <taxon>Tistrella</taxon>
    </lineage>
</organism>
<reference evidence="2 3" key="1">
    <citation type="journal article" date="2018" name="Nat. Biotechnol.">
        <title>A standardized bacterial taxonomy based on genome phylogeny substantially revises the tree of life.</title>
        <authorList>
            <person name="Parks D.H."/>
            <person name="Chuvochina M."/>
            <person name="Waite D.W."/>
            <person name="Rinke C."/>
            <person name="Skarshewski A."/>
            <person name="Chaumeil P.A."/>
            <person name="Hugenholtz P."/>
        </authorList>
    </citation>
    <scope>NUCLEOTIDE SEQUENCE [LARGE SCALE GENOMIC DNA]</scope>
    <source>
        <strain evidence="2">UBA8739</strain>
    </source>
</reference>
<keyword evidence="1" id="KW-0472">Membrane</keyword>